<name>A0A2U2RIB8_9MICO</name>
<organism evidence="1 2">
    <name type="scientific">Brachybacterium endophyticum</name>
    <dbReference type="NCBI Taxonomy" id="2182385"/>
    <lineage>
        <taxon>Bacteria</taxon>
        <taxon>Bacillati</taxon>
        <taxon>Actinomycetota</taxon>
        <taxon>Actinomycetes</taxon>
        <taxon>Micrococcales</taxon>
        <taxon>Dermabacteraceae</taxon>
        <taxon>Brachybacterium</taxon>
    </lineage>
</organism>
<proteinExistence type="predicted"/>
<dbReference type="Proteomes" id="UP000245590">
    <property type="component" value="Unassembled WGS sequence"/>
</dbReference>
<gene>
    <name evidence="1" type="ORF">DEO23_13590</name>
</gene>
<evidence type="ECO:0000313" key="2">
    <source>
        <dbReference type="Proteomes" id="UP000245590"/>
    </source>
</evidence>
<evidence type="ECO:0000313" key="1">
    <source>
        <dbReference type="EMBL" id="PWH05581.1"/>
    </source>
</evidence>
<protein>
    <submittedName>
        <fullName evidence="1">Uncharacterized protein</fullName>
    </submittedName>
</protein>
<comment type="caution">
    <text evidence="1">The sequence shown here is derived from an EMBL/GenBank/DDBJ whole genome shotgun (WGS) entry which is preliminary data.</text>
</comment>
<accession>A0A2U2RIB8</accession>
<reference evidence="1 2" key="1">
    <citation type="submission" date="2018-05" db="EMBL/GenBank/DDBJ databases">
        <title>Brachybacterium sp. M1HQ-2T, whole genome shotgun sequence.</title>
        <authorList>
            <person name="Tuo L."/>
        </authorList>
    </citation>
    <scope>NUCLEOTIDE SEQUENCE [LARGE SCALE GENOMIC DNA]</scope>
    <source>
        <strain evidence="1 2">M1HQ-2</strain>
    </source>
</reference>
<sequence>MSPAVQFDEPDVRRRVSATPFPDLAARTGREVHARGRAEKNHDDVGSERGAVVQHDLQDAVCAATSRVHPPTRHQMHAGILERLQVAPGSPGGRLLPLHHLLRIAEADFGTVLDQRGRELRADVAPADDDGIRSMDAGVDLRVMMSVMGHDPATSWASYVDSKSVDTHESASALA</sequence>
<dbReference type="AlphaFoldDB" id="A0A2U2RIB8"/>
<keyword evidence="2" id="KW-1185">Reference proteome</keyword>
<dbReference type="EMBL" id="QFKX01000005">
    <property type="protein sequence ID" value="PWH05581.1"/>
    <property type="molecule type" value="Genomic_DNA"/>
</dbReference>